<keyword evidence="5" id="KW-0764">Sulfate transport</keyword>
<feature type="domain" description="ABC transmembrane type-1" evidence="8">
    <location>
        <begin position="41"/>
        <end position="244"/>
    </location>
</feature>
<sequence>MAKIVTLSVVWINVMIGLPMLYMLIQTGGHLSWSWEILAAWKLSLLCSMVTMMVNGAMGLLAAWGFTHGNWPAKNIWLSMFNLPLSISPVIVALMLHSIYGIHSPIGKWLWRQHVLIPFHFLAIVMASLFVTLPFVVKEIVPILEQVDETQKEAARILGATEAHVFWKISFPYIKKAMIHALISTHCRAMGEFGAVALLSGNISNQTQTLTLLIEQSYKEYETSLAWSVALLLSIWCLCLNKIST</sequence>
<dbReference type="InterPro" id="IPR000515">
    <property type="entry name" value="MetI-like"/>
</dbReference>
<keyword evidence="4 7" id="KW-1133">Transmembrane helix</keyword>
<keyword evidence="2" id="KW-0813">Transport</keyword>
<dbReference type="GO" id="GO:0042170">
    <property type="term" value="C:plastid membrane"/>
    <property type="evidence" value="ECO:0007669"/>
    <property type="project" value="UniProtKB-SubCell"/>
</dbReference>
<dbReference type="InterPro" id="IPR035906">
    <property type="entry name" value="MetI-like_sf"/>
</dbReference>
<evidence type="ECO:0000259" key="8">
    <source>
        <dbReference type="PROSITE" id="PS50928"/>
    </source>
</evidence>
<dbReference type="CDD" id="cd06261">
    <property type="entry name" value="TM_PBP2"/>
    <property type="match status" value="1"/>
</dbReference>
<feature type="transmembrane region" description="Helical" evidence="7">
    <location>
        <begin position="37"/>
        <end position="64"/>
    </location>
</feature>
<evidence type="ECO:0000256" key="1">
    <source>
        <dbReference type="ARBA" id="ARBA00004446"/>
    </source>
</evidence>
<evidence type="ECO:0000256" key="2">
    <source>
        <dbReference type="ARBA" id="ARBA00022448"/>
    </source>
</evidence>
<dbReference type="PROSITE" id="PS50928">
    <property type="entry name" value="ABC_TM1"/>
    <property type="match status" value="1"/>
</dbReference>
<gene>
    <name evidence="9" type="primary">cysW</name>
</gene>
<evidence type="ECO:0000256" key="3">
    <source>
        <dbReference type="ARBA" id="ARBA00022692"/>
    </source>
</evidence>
<dbReference type="SUPFAM" id="SSF161098">
    <property type="entry name" value="MetI-like"/>
    <property type="match status" value="1"/>
</dbReference>
<feature type="transmembrane region" description="Helical" evidence="7">
    <location>
        <begin position="6"/>
        <end position="25"/>
    </location>
</feature>
<dbReference type="GO" id="GO:0015419">
    <property type="term" value="F:ABC-type sulfate transporter activity"/>
    <property type="evidence" value="ECO:0007669"/>
    <property type="project" value="InterPro"/>
</dbReference>
<dbReference type="EMBL" id="KJ569775">
    <property type="protein sequence ID" value="AIA61109.1"/>
    <property type="molecule type" value="Genomic_DNA"/>
</dbReference>
<evidence type="ECO:0000256" key="4">
    <source>
        <dbReference type="ARBA" id="ARBA00022989"/>
    </source>
</evidence>
<comment type="subcellular location">
    <subcellularLocation>
        <location evidence="1">Plastid membrane</location>
        <topology evidence="1">Multi-pass membrane protein</topology>
    </subcellularLocation>
</comment>
<organism evidence="9">
    <name type="scientific">Cyanidiaceae sp. MX-AZ01</name>
    <dbReference type="NCBI Taxonomy" id="1503164"/>
    <lineage>
        <taxon>Eukaryota</taxon>
        <taxon>Rhodophyta</taxon>
        <taxon>Bangiophyceae</taxon>
        <taxon>Cyanidiales</taxon>
        <taxon>Cyanidiaceae</taxon>
    </lineage>
</organism>
<accession>A0A060A4S9</accession>
<keyword evidence="6 7" id="KW-0472">Membrane</keyword>
<evidence type="ECO:0000256" key="7">
    <source>
        <dbReference type="SAM" id="Phobius"/>
    </source>
</evidence>
<geneLocation type="chloroplast" evidence="9"/>
<dbReference type="PANTHER" id="PTHR30406:SF1">
    <property type="entry name" value="SULFATE TRANSPORT SYSTEM PERMEASE PROTEIN CYSW"/>
    <property type="match status" value="1"/>
</dbReference>
<dbReference type="InterPro" id="IPR005667">
    <property type="entry name" value="Sulph_transpt2"/>
</dbReference>
<keyword evidence="9" id="KW-0934">Plastid</keyword>
<feature type="transmembrane region" description="Helical" evidence="7">
    <location>
        <begin position="115"/>
        <end position="137"/>
    </location>
</feature>
<dbReference type="Pfam" id="PF00528">
    <property type="entry name" value="BPD_transp_1"/>
    <property type="match status" value="1"/>
</dbReference>
<dbReference type="PANTHER" id="PTHR30406">
    <property type="entry name" value="SULFATE TRANSPORT SYSTEM PERMEASE PROTEIN"/>
    <property type="match status" value="1"/>
</dbReference>
<proteinExistence type="predicted"/>
<keyword evidence="9" id="KW-0150">Chloroplast</keyword>
<name>A0A060A4S9_9RHOD</name>
<evidence type="ECO:0000256" key="6">
    <source>
        <dbReference type="ARBA" id="ARBA00023136"/>
    </source>
</evidence>
<dbReference type="AlphaFoldDB" id="A0A060A4S9"/>
<dbReference type="Gene3D" id="1.10.3720.10">
    <property type="entry name" value="MetI-like"/>
    <property type="match status" value="1"/>
</dbReference>
<dbReference type="GO" id="GO:0005886">
    <property type="term" value="C:plasma membrane"/>
    <property type="evidence" value="ECO:0007669"/>
    <property type="project" value="TreeGrafter"/>
</dbReference>
<evidence type="ECO:0000256" key="5">
    <source>
        <dbReference type="ARBA" id="ARBA00023032"/>
    </source>
</evidence>
<feature type="transmembrane region" description="Helical" evidence="7">
    <location>
        <begin position="76"/>
        <end position="103"/>
    </location>
</feature>
<keyword evidence="3 7" id="KW-0812">Transmembrane</keyword>
<protein>
    <submittedName>
        <fullName evidence="9">Sulfate transport protein</fullName>
    </submittedName>
</protein>
<evidence type="ECO:0000313" key="9">
    <source>
        <dbReference type="EMBL" id="AIA61109.1"/>
    </source>
</evidence>
<reference evidence="9" key="1">
    <citation type="submission" date="2014-03" db="EMBL/GenBank/DDBJ databases">
        <title>Metagenomic reconstruction of the complete chloroplast and mitochondrial genomes of a novel unicellular red alga from the Cyanidiaceae family.</title>
        <authorList>
            <person name="Servin-Garciduenas L.E."/>
            <person name="Martinez-Romero E."/>
        </authorList>
    </citation>
    <scope>NUCLEOTIDE SEQUENCE</scope>
    <source>
        <strain evidence="9">MX-AZ01</strain>
    </source>
</reference>